<dbReference type="Proteomes" id="UP001270053">
    <property type="component" value="Unassembled WGS sequence"/>
</dbReference>
<name>A0AAJ2SAD0_9FLAO</name>
<reference evidence="4 6" key="1">
    <citation type="submission" date="2023-11" db="EMBL/GenBank/DDBJ databases">
        <title>Unpublished Manusciprt.</title>
        <authorList>
            <person name="Saticioglu I.B."/>
            <person name="Ay H."/>
            <person name="Ajmi N."/>
            <person name="Altun S."/>
            <person name="Duman M."/>
        </authorList>
    </citation>
    <scope>NUCLEOTIDE SEQUENCE</scope>
    <source>
        <strain evidence="3 6">Fl-33</strain>
        <strain evidence="4">Fl-77</strain>
    </source>
</reference>
<dbReference type="GO" id="GO:0016020">
    <property type="term" value="C:membrane"/>
    <property type="evidence" value="ECO:0007669"/>
    <property type="project" value="UniProtKB-UniRule"/>
</dbReference>
<comment type="caution">
    <text evidence="4">The sequence shown here is derived from an EMBL/GenBank/DDBJ whole genome shotgun (WGS) entry which is preliminary data.</text>
</comment>
<evidence type="ECO:0000259" key="2">
    <source>
        <dbReference type="PROSITE" id="PS51123"/>
    </source>
</evidence>
<evidence type="ECO:0000256" key="1">
    <source>
        <dbReference type="PROSITE-ProRule" id="PRU00473"/>
    </source>
</evidence>
<evidence type="ECO:0000313" key="3">
    <source>
        <dbReference type="EMBL" id="MDX6183058.1"/>
    </source>
</evidence>
<organism evidence="4 5">
    <name type="scientific">Flavobacterium flavipigmentatum</name>
    <dbReference type="NCBI Taxonomy" id="2893884"/>
    <lineage>
        <taxon>Bacteria</taxon>
        <taxon>Pseudomonadati</taxon>
        <taxon>Bacteroidota</taxon>
        <taxon>Flavobacteriia</taxon>
        <taxon>Flavobacteriales</taxon>
        <taxon>Flavobacteriaceae</taxon>
        <taxon>Flavobacterium</taxon>
    </lineage>
</organism>
<keyword evidence="1" id="KW-0472">Membrane</keyword>
<dbReference type="EMBL" id="JAWXVG010000005">
    <property type="protein sequence ID" value="MDX6183058.1"/>
    <property type="molecule type" value="Genomic_DNA"/>
</dbReference>
<dbReference type="Proteomes" id="UP001278738">
    <property type="component" value="Unassembled WGS sequence"/>
</dbReference>
<dbReference type="EMBL" id="JAWXVH010000005">
    <property type="protein sequence ID" value="MDX6186512.1"/>
    <property type="molecule type" value="Genomic_DNA"/>
</dbReference>
<accession>A0AAJ2SAD0</accession>
<feature type="non-terminal residue" evidence="4">
    <location>
        <position position="1"/>
    </location>
</feature>
<dbReference type="Gene3D" id="3.30.1330.60">
    <property type="entry name" value="OmpA-like domain"/>
    <property type="match status" value="1"/>
</dbReference>
<dbReference type="SUPFAM" id="SSF103088">
    <property type="entry name" value="OmpA-like"/>
    <property type="match status" value="1"/>
</dbReference>
<evidence type="ECO:0000313" key="4">
    <source>
        <dbReference type="EMBL" id="MDX6186512.1"/>
    </source>
</evidence>
<feature type="domain" description="OmpA-like" evidence="2">
    <location>
        <begin position="1"/>
        <end position="63"/>
    </location>
</feature>
<keyword evidence="6" id="KW-1185">Reference proteome</keyword>
<proteinExistence type="predicted"/>
<protein>
    <recommendedName>
        <fullName evidence="2">OmpA-like domain-containing protein</fullName>
    </recommendedName>
</protein>
<evidence type="ECO:0000313" key="5">
    <source>
        <dbReference type="Proteomes" id="UP001270053"/>
    </source>
</evidence>
<sequence>ILSNKRAKATIEWFVKRGISNQRISGRGYGESQLVNQCSDNVKCSEEEHKINRRSEFIVLSIK</sequence>
<evidence type="ECO:0000313" key="6">
    <source>
        <dbReference type="Proteomes" id="UP001278738"/>
    </source>
</evidence>
<gene>
    <name evidence="3" type="ORF">SGQ18_12870</name>
    <name evidence="4" type="ORF">SGQ44_12130</name>
</gene>
<dbReference type="InterPro" id="IPR006665">
    <property type="entry name" value="OmpA-like"/>
</dbReference>
<dbReference type="AlphaFoldDB" id="A0AAJ2SAD0"/>
<dbReference type="PROSITE" id="PS51123">
    <property type="entry name" value="OMPA_2"/>
    <property type="match status" value="1"/>
</dbReference>
<dbReference type="InterPro" id="IPR036737">
    <property type="entry name" value="OmpA-like_sf"/>
</dbReference>